<dbReference type="EMBL" id="UOES01000360">
    <property type="protein sequence ID" value="VAW28181.1"/>
    <property type="molecule type" value="Genomic_DNA"/>
</dbReference>
<reference evidence="1" key="1">
    <citation type="submission" date="2018-06" db="EMBL/GenBank/DDBJ databases">
        <authorList>
            <person name="Zhirakovskaya E."/>
        </authorList>
    </citation>
    <scope>NUCLEOTIDE SEQUENCE</scope>
</reference>
<dbReference type="AlphaFoldDB" id="A0A3B0UB11"/>
<proteinExistence type="predicted"/>
<gene>
    <name evidence="1" type="ORF">MNBD_BACTEROID06-1495</name>
</gene>
<name>A0A3B0UB11_9ZZZZ</name>
<accession>A0A3B0UB11</accession>
<sequence>MITELDITKAVGERMPLDTSGHYSRPDVFKFKVKKA</sequence>
<evidence type="ECO:0000313" key="1">
    <source>
        <dbReference type="EMBL" id="VAW28181.1"/>
    </source>
</evidence>
<protein>
    <submittedName>
        <fullName evidence="1">Uncharacterized protein</fullName>
    </submittedName>
</protein>
<organism evidence="1">
    <name type="scientific">hydrothermal vent metagenome</name>
    <dbReference type="NCBI Taxonomy" id="652676"/>
    <lineage>
        <taxon>unclassified sequences</taxon>
        <taxon>metagenomes</taxon>
        <taxon>ecological metagenomes</taxon>
    </lineage>
</organism>